<dbReference type="Pfam" id="PF13614">
    <property type="entry name" value="AAA_31"/>
    <property type="match status" value="1"/>
</dbReference>
<gene>
    <name evidence="20" type="ORF">VHP8226_03024</name>
</gene>
<keyword evidence="7" id="KW-0808">Transferase</keyword>
<feature type="domain" description="AAA" evidence="19">
    <location>
        <begin position="569"/>
        <end position="727"/>
    </location>
</feature>
<evidence type="ECO:0000256" key="12">
    <source>
        <dbReference type="ARBA" id="ARBA00022989"/>
    </source>
</evidence>
<evidence type="ECO:0000259" key="19">
    <source>
        <dbReference type="Pfam" id="PF13614"/>
    </source>
</evidence>
<dbReference type="Proteomes" id="UP000838160">
    <property type="component" value="Unassembled WGS sequence"/>
</dbReference>
<feature type="domain" description="Polysaccharide chain length determinant N-terminal" evidence="18">
    <location>
        <begin position="25"/>
        <end position="115"/>
    </location>
</feature>
<keyword evidence="6" id="KW-0997">Cell inner membrane</keyword>
<dbReference type="PANTHER" id="PTHR32309:SF13">
    <property type="entry name" value="FERRIC ENTEROBACTIN TRANSPORT PROTEIN FEPE"/>
    <property type="match status" value="1"/>
</dbReference>
<evidence type="ECO:0000256" key="10">
    <source>
        <dbReference type="ARBA" id="ARBA00022777"/>
    </source>
</evidence>
<organism evidence="20 21">
    <name type="scientific">Vibrio hippocampi</name>
    <dbReference type="NCBI Taxonomy" id="654686"/>
    <lineage>
        <taxon>Bacteria</taxon>
        <taxon>Pseudomonadati</taxon>
        <taxon>Pseudomonadota</taxon>
        <taxon>Gammaproteobacteria</taxon>
        <taxon>Vibrionales</taxon>
        <taxon>Vibrionaceae</taxon>
        <taxon>Vibrio</taxon>
    </lineage>
</organism>
<evidence type="ECO:0000256" key="15">
    <source>
        <dbReference type="ARBA" id="ARBA00051245"/>
    </source>
</evidence>
<evidence type="ECO:0000256" key="11">
    <source>
        <dbReference type="ARBA" id="ARBA00022840"/>
    </source>
</evidence>
<comment type="catalytic activity">
    <reaction evidence="15">
        <text>L-tyrosyl-[protein] + ATP = O-phospho-L-tyrosyl-[protein] + ADP + H(+)</text>
        <dbReference type="Rhea" id="RHEA:10596"/>
        <dbReference type="Rhea" id="RHEA-COMP:10136"/>
        <dbReference type="Rhea" id="RHEA-COMP:20101"/>
        <dbReference type="ChEBI" id="CHEBI:15378"/>
        <dbReference type="ChEBI" id="CHEBI:30616"/>
        <dbReference type="ChEBI" id="CHEBI:46858"/>
        <dbReference type="ChEBI" id="CHEBI:61978"/>
        <dbReference type="ChEBI" id="CHEBI:456216"/>
        <dbReference type="EC" id="2.7.10.2"/>
    </reaction>
</comment>
<evidence type="ECO:0000256" key="4">
    <source>
        <dbReference type="ARBA" id="ARBA00011903"/>
    </source>
</evidence>
<comment type="similarity">
    <text evidence="3">Belongs to the etk/wzc family.</text>
</comment>
<comment type="similarity">
    <text evidence="2">Belongs to the CpsD/CapB family.</text>
</comment>
<dbReference type="InterPro" id="IPR003856">
    <property type="entry name" value="LPS_length_determ_N"/>
</dbReference>
<evidence type="ECO:0000256" key="6">
    <source>
        <dbReference type="ARBA" id="ARBA00022519"/>
    </source>
</evidence>
<dbReference type="InterPro" id="IPR050445">
    <property type="entry name" value="Bact_polysacc_biosynth/exp"/>
</dbReference>
<dbReference type="Pfam" id="PF02706">
    <property type="entry name" value="Wzz"/>
    <property type="match status" value="1"/>
</dbReference>
<evidence type="ECO:0000256" key="8">
    <source>
        <dbReference type="ARBA" id="ARBA00022692"/>
    </source>
</evidence>
<keyword evidence="10" id="KW-0418">Kinase</keyword>
<evidence type="ECO:0000313" key="20">
    <source>
        <dbReference type="EMBL" id="CAH0529048.1"/>
    </source>
</evidence>
<dbReference type="CDD" id="cd05387">
    <property type="entry name" value="BY-kinase"/>
    <property type="match status" value="1"/>
</dbReference>
<accession>A0ABM8ZLF9</accession>
<keyword evidence="11" id="KW-0067">ATP-binding</keyword>
<keyword evidence="16" id="KW-0175">Coiled coil</keyword>
<evidence type="ECO:0000256" key="14">
    <source>
        <dbReference type="ARBA" id="ARBA00023137"/>
    </source>
</evidence>
<dbReference type="EC" id="2.7.10.2" evidence="4"/>
<keyword evidence="5" id="KW-1003">Cell membrane</keyword>
<dbReference type="SUPFAM" id="SSF52540">
    <property type="entry name" value="P-loop containing nucleoside triphosphate hydrolases"/>
    <property type="match status" value="1"/>
</dbReference>
<keyword evidence="14" id="KW-0829">Tyrosine-protein kinase</keyword>
<evidence type="ECO:0000256" key="3">
    <source>
        <dbReference type="ARBA" id="ARBA00008883"/>
    </source>
</evidence>
<dbReference type="EMBL" id="CAKLCM010000003">
    <property type="protein sequence ID" value="CAH0529048.1"/>
    <property type="molecule type" value="Genomic_DNA"/>
</dbReference>
<comment type="caution">
    <text evidence="20">The sequence shown here is derived from an EMBL/GenBank/DDBJ whole genome shotgun (WGS) entry which is preliminary data.</text>
</comment>
<evidence type="ECO:0000256" key="5">
    <source>
        <dbReference type="ARBA" id="ARBA00022475"/>
    </source>
</evidence>
<feature type="transmembrane region" description="Helical" evidence="17">
    <location>
        <begin position="37"/>
        <end position="57"/>
    </location>
</feature>
<evidence type="ECO:0000259" key="18">
    <source>
        <dbReference type="Pfam" id="PF02706"/>
    </source>
</evidence>
<reference evidence="20" key="1">
    <citation type="submission" date="2021-12" db="EMBL/GenBank/DDBJ databases">
        <authorList>
            <person name="Rodrigo-Torres L."/>
            <person name="Arahal R. D."/>
            <person name="Lucena T."/>
        </authorList>
    </citation>
    <scope>NUCLEOTIDE SEQUENCE</scope>
    <source>
        <strain evidence="20">CECT 8226</strain>
    </source>
</reference>
<dbReference type="NCBIfam" id="TIGR01007">
    <property type="entry name" value="eps_fam"/>
    <property type="match status" value="1"/>
</dbReference>
<dbReference type="Gene3D" id="3.40.50.300">
    <property type="entry name" value="P-loop containing nucleotide triphosphate hydrolases"/>
    <property type="match status" value="1"/>
</dbReference>
<dbReference type="InterPro" id="IPR025669">
    <property type="entry name" value="AAA_dom"/>
</dbReference>
<dbReference type="PANTHER" id="PTHR32309">
    <property type="entry name" value="TYROSINE-PROTEIN KINASE"/>
    <property type="match status" value="1"/>
</dbReference>
<feature type="transmembrane region" description="Helical" evidence="17">
    <location>
        <begin position="475"/>
        <end position="497"/>
    </location>
</feature>
<feature type="coiled-coil region" evidence="16">
    <location>
        <begin position="249"/>
        <end position="306"/>
    </location>
</feature>
<dbReference type="InterPro" id="IPR005702">
    <property type="entry name" value="Wzc-like_C"/>
</dbReference>
<protein>
    <recommendedName>
        <fullName evidence="4">non-specific protein-tyrosine kinase</fullName>
        <ecNumber evidence="4">2.7.10.2</ecNumber>
    </recommendedName>
</protein>
<evidence type="ECO:0000313" key="21">
    <source>
        <dbReference type="Proteomes" id="UP000838160"/>
    </source>
</evidence>
<keyword evidence="9" id="KW-0547">Nucleotide-binding</keyword>
<evidence type="ECO:0000256" key="1">
    <source>
        <dbReference type="ARBA" id="ARBA00004429"/>
    </source>
</evidence>
<keyword evidence="13 17" id="KW-0472">Membrane</keyword>
<evidence type="ECO:0000256" key="13">
    <source>
        <dbReference type="ARBA" id="ARBA00023136"/>
    </source>
</evidence>
<evidence type="ECO:0000256" key="7">
    <source>
        <dbReference type="ARBA" id="ARBA00022679"/>
    </source>
</evidence>
<evidence type="ECO:0000256" key="16">
    <source>
        <dbReference type="SAM" id="Coils"/>
    </source>
</evidence>
<keyword evidence="12 17" id="KW-1133">Transmembrane helix</keyword>
<dbReference type="InterPro" id="IPR027417">
    <property type="entry name" value="P-loop_NTPase"/>
</dbReference>
<keyword evidence="21" id="KW-1185">Reference proteome</keyword>
<sequence length="765" mass="85743">MIMEYLEYIMDHVMEDKKNQSEQVFDLYPYVKQLKRSWFLILLFSAFVTGIAVFFLMSIPAKYTATATLLIEAKDKKAVSIQQVVGIDSSQKEYYQTQFEILRSNQIAENVIDKLELASMPEFNPALRDNPTLLAQIKSLPKQLISEVKASVKQYTTTSDASIVQGGADELAQELQQAFSRKMILDAVKSRSSIIPVKNTQLVKIQFTSEDPKLAAEIANAIGYAYIDINLEARLSATQYASSWLTSRLDELKSKLEQSEQALSDFLIQEKLIDDSGIDQLASQELLNLTKRLALVRDQRIELEAAYAALRSSNSRDLASLATIPSISAHPQVISIRQAESSAINDVQRLSKRYGPKHDLMIQANAKLNAVQNQAAVVTKKLVSGMGKELQAVRKQEVLITSEIESQKNEFQSITLKKSRYQELKREIETNRNILNVFLTREKETTATSNFDSANARFTDMAMIPPIPSGPKKGFLAMATLVGSLAFAVAMVCLFVITNTTIDSVRNFEDRFGFMPIGGVPNVKFGKYRKQPIDAEVQNHDKGLSFSESLNAIRTTIRLNEKNRQTQNKTIVVTSSLQGEGKTAVSVNLAISFAKIERTLLIDCDLRKPAVADRFGFKKFQQGLSNHLVLGTPLEECLYTHQTSGLTVLPAGKLTTNPQELLNSAVFERLLSQMAEEYDRIIIDTPPTLPVEDSRIICQLADSTLVVTRANFSKEQTVMRTITKLRERDIAIEGVIVNRTSHKKAESEYLYGDYGYTKEEIRQHS</sequence>
<evidence type="ECO:0000256" key="17">
    <source>
        <dbReference type="SAM" id="Phobius"/>
    </source>
</evidence>
<comment type="subcellular location">
    <subcellularLocation>
        <location evidence="1">Cell inner membrane</location>
        <topology evidence="1">Multi-pass membrane protein</topology>
    </subcellularLocation>
</comment>
<proteinExistence type="inferred from homology"/>
<evidence type="ECO:0000256" key="9">
    <source>
        <dbReference type="ARBA" id="ARBA00022741"/>
    </source>
</evidence>
<name>A0ABM8ZLF9_9VIBR</name>
<evidence type="ECO:0000256" key="2">
    <source>
        <dbReference type="ARBA" id="ARBA00007316"/>
    </source>
</evidence>
<keyword evidence="8 17" id="KW-0812">Transmembrane</keyword>